<evidence type="ECO:0000256" key="1">
    <source>
        <dbReference type="ARBA" id="ARBA00004651"/>
    </source>
</evidence>
<evidence type="ECO:0000256" key="4">
    <source>
        <dbReference type="ARBA" id="ARBA00022692"/>
    </source>
</evidence>
<dbReference type="InterPro" id="IPR000515">
    <property type="entry name" value="MetI-like"/>
</dbReference>
<protein>
    <submittedName>
        <fullName evidence="10">Sugar ABC transporter permease</fullName>
    </submittedName>
</protein>
<evidence type="ECO:0000313" key="10">
    <source>
        <dbReference type="EMBL" id="QPC84029.1"/>
    </source>
</evidence>
<evidence type="ECO:0000256" key="5">
    <source>
        <dbReference type="ARBA" id="ARBA00022989"/>
    </source>
</evidence>
<feature type="compositionally biased region" description="Polar residues" evidence="8">
    <location>
        <begin position="1"/>
        <end position="11"/>
    </location>
</feature>
<keyword evidence="5 7" id="KW-1133">Transmembrane helix</keyword>
<evidence type="ECO:0000259" key="9">
    <source>
        <dbReference type="PROSITE" id="PS50928"/>
    </source>
</evidence>
<keyword evidence="3" id="KW-1003">Cell membrane</keyword>
<dbReference type="PROSITE" id="PS50928">
    <property type="entry name" value="ABC_TM1"/>
    <property type="match status" value="1"/>
</dbReference>
<feature type="transmembrane region" description="Helical" evidence="7">
    <location>
        <begin position="188"/>
        <end position="214"/>
    </location>
</feature>
<keyword evidence="11" id="KW-1185">Reference proteome</keyword>
<accession>A0A7S8IG03</accession>
<dbReference type="CDD" id="cd06261">
    <property type="entry name" value="TM_PBP2"/>
    <property type="match status" value="1"/>
</dbReference>
<dbReference type="EMBL" id="CP062983">
    <property type="protein sequence ID" value="QPC84029.1"/>
    <property type="molecule type" value="Genomic_DNA"/>
</dbReference>
<proteinExistence type="inferred from homology"/>
<dbReference type="InterPro" id="IPR051393">
    <property type="entry name" value="ABC_transporter_permease"/>
</dbReference>
<dbReference type="KEGG" id="pmet:G4Y79_06525"/>
<feature type="domain" description="ABC transmembrane type-1" evidence="9">
    <location>
        <begin position="105"/>
        <end position="317"/>
    </location>
</feature>
<evidence type="ECO:0000256" key="8">
    <source>
        <dbReference type="SAM" id="MobiDB-lite"/>
    </source>
</evidence>
<organism evidence="10 11">
    <name type="scientific">Phototrophicus methaneseepsis</name>
    <dbReference type="NCBI Taxonomy" id="2710758"/>
    <lineage>
        <taxon>Bacteria</taxon>
        <taxon>Bacillati</taxon>
        <taxon>Chloroflexota</taxon>
        <taxon>Candidatus Thermofontia</taxon>
        <taxon>Phototrophicales</taxon>
        <taxon>Phototrophicaceae</taxon>
        <taxon>Phototrophicus</taxon>
    </lineage>
</organism>
<evidence type="ECO:0000313" key="11">
    <source>
        <dbReference type="Proteomes" id="UP000594468"/>
    </source>
</evidence>
<dbReference type="InterPro" id="IPR035906">
    <property type="entry name" value="MetI-like_sf"/>
</dbReference>
<keyword evidence="4 7" id="KW-0812">Transmembrane</keyword>
<dbReference type="SUPFAM" id="SSF161098">
    <property type="entry name" value="MetI-like"/>
    <property type="match status" value="1"/>
</dbReference>
<keyword evidence="2 7" id="KW-0813">Transport</keyword>
<name>A0A7S8IG03_9CHLR</name>
<comment type="subcellular location">
    <subcellularLocation>
        <location evidence="1 7">Cell membrane</location>
        <topology evidence="1 7">Multi-pass membrane protein</topology>
    </subcellularLocation>
</comment>
<evidence type="ECO:0000256" key="2">
    <source>
        <dbReference type="ARBA" id="ARBA00022448"/>
    </source>
</evidence>
<sequence length="335" mass="37635">MASTQTTQGGEQSPPYGHDTDTNERSRRRALAANLTAYSFLAPAGILVVLFFFIPMILVVLMSMTNLATDNFTTNIAEWQFVGLRQYQTLANDPFASKVFFNTIFYVLCTLSIFNISMALVVSLLTAHIPRKAGFFFRAMWMLPRITSSVIYIMMWERIVADVPFGILNWFNTLAGQAPVDYSSDHTWVLVILVNGFVGVSFGMIIFTSAIESIPKDIMNASLVDGSTIMQRIRYVILPSLRWPLLFVITYQTLSLLTSFEQILLLTNGGPSNRTEVWALAAYHRALSNYFGNTQWGYGAAFSVVLVVIGVALAFIYMRVFRFNELVSEPKIEVL</sequence>
<evidence type="ECO:0000256" key="7">
    <source>
        <dbReference type="RuleBase" id="RU363032"/>
    </source>
</evidence>
<dbReference type="Proteomes" id="UP000594468">
    <property type="component" value="Chromosome"/>
</dbReference>
<feature type="transmembrane region" description="Helical" evidence="7">
    <location>
        <begin position="35"/>
        <end position="62"/>
    </location>
</feature>
<evidence type="ECO:0000256" key="3">
    <source>
        <dbReference type="ARBA" id="ARBA00022475"/>
    </source>
</evidence>
<gene>
    <name evidence="10" type="ORF">G4Y79_06525</name>
</gene>
<dbReference type="GO" id="GO:0055085">
    <property type="term" value="P:transmembrane transport"/>
    <property type="evidence" value="ECO:0007669"/>
    <property type="project" value="InterPro"/>
</dbReference>
<dbReference type="PANTHER" id="PTHR30193">
    <property type="entry name" value="ABC TRANSPORTER PERMEASE PROTEIN"/>
    <property type="match status" value="1"/>
</dbReference>
<feature type="transmembrane region" description="Helical" evidence="7">
    <location>
        <begin position="296"/>
        <end position="318"/>
    </location>
</feature>
<dbReference type="Gene3D" id="1.10.3720.10">
    <property type="entry name" value="MetI-like"/>
    <property type="match status" value="1"/>
</dbReference>
<feature type="transmembrane region" description="Helical" evidence="7">
    <location>
        <begin position="235"/>
        <end position="254"/>
    </location>
</feature>
<evidence type="ECO:0000256" key="6">
    <source>
        <dbReference type="ARBA" id="ARBA00023136"/>
    </source>
</evidence>
<reference evidence="10 11" key="1">
    <citation type="submission" date="2020-02" db="EMBL/GenBank/DDBJ databases">
        <authorList>
            <person name="Zheng R.K."/>
            <person name="Sun C.M."/>
        </authorList>
    </citation>
    <scope>NUCLEOTIDE SEQUENCE [LARGE SCALE GENOMIC DNA]</scope>
    <source>
        <strain evidence="11">rifampicinis</strain>
    </source>
</reference>
<dbReference type="GO" id="GO:0005886">
    <property type="term" value="C:plasma membrane"/>
    <property type="evidence" value="ECO:0007669"/>
    <property type="project" value="UniProtKB-SubCell"/>
</dbReference>
<feature type="region of interest" description="Disordered" evidence="8">
    <location>
        <begin position="1"/>
        <end position="23"/>
    </location>
</feature>
<comment type="similarity">
    <text evidence="7">Belongs to the binding-protein-dependent transport system permease family.</text>
</comment>
<keyword evidence="6 7" id="KW-0472">Membrane</keyword>
<dbReference type="RefSeq" id="WP_195172093.1">
    <property type="nucleotide sequence ID" value="NZ_CP062983.1"/>
</dbReference>
<dbReference type="Pfam" id="PF00528">
    <property type="entry name" value="BPD_transp_1"/>
    <property type="match status" value="1"/>
</dbReference>
<feature type="transmembrane region" description="Helical" evidence="7">
    <location>
        <begin position="104"/>
        <end position="129"/>
    </location>
</feature>
<dbReference type="AlphaFoldDB" id="A0A7S8IG03"/>
<dbReference type="PANTHER" id="PTHR30193:SF37">
    <property type="entry name" value="INNER MEMBRANE ABC TRANSPORTER PERMEASE PROTEIN YCJO"/>
    <property type="match status" value="1"/>
</dbReference>